<feature type="domain" description="MurNAc-LAA" evidence="2">
    <location>
        <begin position="517"/>
        <end position="626"/>
    </location>
</feature>
<dbReference type="SUPFAM" id="SSF53187">
    <property type="entry name" value="Zn-dependent exopeptidases"/>
    <property type="match status" value="1"/>
</dbReference>
<dbReference type="RefSeq" id="WP_008235902.1">
    <property type="nucleotide sequence ID" value="NZ_CAIY01000087.1"/>
</dbReference>
<dbReference type="GO" id="GO:0009253">
    <property type="term" value="P:peptidoglycan catabolic process"/>
    <property type="evidence" value="ECO:0007669"/>
    <property type="project" value="InterPro"/>
</dbReference>
<dbReference type="AlphaFoldDB" id="M1WTS5"/>
<dbReference type="PANTHER" id="PTHR30404:SF0">
    <property type="entry name" value="N-ACETYLMURAMOYL-L-ALANINE AMIDASE AMIC"/>
    <property type="match status" value="1"/>
</dbReference>
<dbReference type="Pfam" id="PF01520">
    <property type="entry name" value="Amidase_3"/>
    <property type="match status" value="1"/>
</dbReference>
<name>M1WTS5_9NOST</name>
<dbReference type="PANTHER" id="PTHR30404">
    <property type="entry name" value="N-ACETYLMURAMOYL-L-ALANINE AMIDASE"/>
    <property type="match status" value="1"/>
</dbReference>
<evidence type="ECO:0000313" key="4">
    <source>
        <dbReference type="Proteomes" id="UP000053051"/>
    </source>
</evidence>
<reference evidence="3 4" key="1">
    <citation type="submission" date="2012-05" db="EMBL/GenBank/DDBJ databases">
        <authorList>
            <person name="Hilton J."/>
        </authorList>
    </citation>
    <scope>NUCLEOTIDE SEQUENCE [LARGE SCALE GENOMIC DNA]</scope>
    <source>
        <strain evidence="3 4">HH01</strain>
    </source>
</reference>
<keyword evidence="1 3" id="KW-0378">Hydrolase</keyword>
<dbReference type="InterPro" id="IPR021731">
    <property type="entry name" value="AMIN_dom"/>
</dbReference>
<dbReference type="InterPro" id="IPR002508">
    <property type="entry name" value="MurNAc-LAA_cat"/>
</dbReference>
<keyword evidence="4" id="KW-1185">Reference proteome</keyword>
<gene>
    <name evidence="3" type="ORF">RINTHH_21840</name>
</gene>
<dbReference type="SMART" id="SM00646">
    <property type="entry name" value="Ami_3"/>
    <property type="match status" value="1"/>
</dbReference>
<dbReference type="GO" id="GO:0030288">
    <property type="term" value="C:outer membrane-bounded periplasmic space"/>
    <property type="evidence" value="ECO:0007669"/>
    <property type="project" value="TreeGrafter"/>
</dbReference>
<dbReference type="Pfam" id="PF11741">
    <property type="entry name" value="AMIN"/>
    <property type="match status" value="1"/>
</dbReference>
<accession>M1WTS5</accession>
<evidence type="ECO:0000256" key="1">
    <source>
        <dbReference type="ARBA" id="ARBA00022801"/>
    </source>
</evidence>
<dbReference type="InterPro" id="IPR050695">
    <property type="entry name" value="N-acetylmuramoyl_amidase_3"/>
</dbReference>
<dbReference type="OrthoDB" id="9806267at2"/>
<dbReference type="Gene3D" id="2.60.40.3500">
    <property type="match status" value="1"/>
</dbReference>
<dbReference type="Proteomes" id="UP000053051">
    <property type="component" value="Unassembled WGS sequence"/>
</dbReference>
<sequence>MKLDWLIPGTIGTIFALSSPALATKLESWHFDANQNRLEINTNGYVQPQTQLIFGPTRLIIDLPKTTFGKSHLTQPVNKAIRAIRVGQFNPQTARLVVELSPGYTLNPKKVKFVGTTPSRWLVQLPKLTKINNTNTFSKNNVYNNAVTVNTSSDSEIIQGSKVLKNTSNEAEITRLLVTGDGFFVRTSGGRPKVEVNRSKDRKTITMDIYSARISPSFSPRTIQVNKHGVETIQVEQLKNSSSLVRMTLRVDKSSPDWQASSDYIGGLVILPGRMVHNLTSSNSAKKLTNTQKAKYTLGSHPIIHNAISTIKSIELTNDGSQLLIHGDHPLSASSSGWDRKTALFRIEISNAKLSANVKKTKLNANSPVLRVRQQQQNPNTVVIFIQPASGVRMGTLNQMGKLLSLKIQRYSNSISSNNNPIVGLPSLPFPNPRPVPNILVSGNILQSIPIKKGKLVVIIDPGHGGKDSGAIGIGGLQEKQVILPISKRVTEILQQNGIQVIMTRRSDYFVTLPGRVKIAEQASADLFVSIHANSAGMNRPEVSGLETYYYNTGLELAQYVHNRVLKTIKMKDRRIRKARFYVLRKNSIPSILVETGFLTGQADAKNLKSPWFQNKMAEGIARGILDYIKQSQ</sequence>
<evidence type="ECO:0000259" key="2">
    <source>
        <dbReference type="SMART" id="SM00646"/>
    </source>
</evidence>
<dbReference type="Gene3D" id="3.40.630.40">
    <property type="entry name" value="Zn-dependent exopeptidases"/>
    <property type="match status" value="1"/>
</dbReference>
<dbReference type="EC" id="3.5.1.28" evidence="3"/>
<protein>
    <submittedName>
        <fullName evidence="3">N-acetylmuramoyl-L-alanine amidase</fullName>
        <ecNumber evidence="3">3.5.1.28</ecNumber>
    </submittedName>
</protein>
<dbReference type="CDD" id="cd02696">
    <property type="entry name" value="MurNAc-LAA"/>
    <property type="match status" value="1"/>
</dbReference>
<organism evidence="3 4">
    <name type="scientific">Richelia intracellularis HH01</name>
    <dbReference type="NCBI Taxonomy" id="1165094"/>
    <lineage>
        <taxon>Bacteria</taxon>
        <taxon>Bacillati</taxon>
        <taxon>Cyanobacteriota</taxon>
        <taxon>Cyanophyceae</taxon>
        <taxon>Nostocales</taxon>
        <taxon>Nostocaceae</taxon>
        <taxon>Richelia</taxon>
    </lineage>
</organism>
<dbReference type="EMBL" id="CAIY01000087">
    <property type="protein sequence ID" value="CCH68339.1"/>
    <property type="molecule type" value="Genomic_DNA"/>
</dbReference>
<dbReference type="GO" id="GO:0008745">
    <property type="term" value="F:N-acetylmuramoyl-L-alanine amidase activity"/>
    <property type="evidence" value="ECO:0007669"/>
    <property type="project" value="UniProtKB-EC"/>
</dbReference>
<comment type="caution">
    <text evidence="3">The sequence shown here is derived from an EMBL/GenBank/DDBJ whole genome shotgun (WGS) entry which is preliminary data.</text>
</comment>
<proteinExistence type="predicted"/>
<dbReference type="STRING" id="1165094.RINTHH_21840"/>
<evidence type="ECO:0000313" key="3">
    <source>
        <dbReference type="EMBL" id="CCH68339.1"/>
    </source>
</evidence>
<reference evidence="4" key="2">
    <citation type="submission" date="2016-01" db="EMBL/GenBank/DDBJ databases">
        <title>Diatom-associated endosymboitic cyanobacterium lacks core nitrogen metabolism enzymes.</title>
        <authorList>
            <person name="Hilton J.A."/>
            <person name="Foster R.A."/>
            <person name="Tripp H.J."/>
            <person name="Carter B.J."/>
            <person name="Zehr J.P."/>
            <person name="Villareal T.A."/>
        </authorList>
    </citation>
    <scope>NUCLEOTIDE SEQUENCE [LARGE SCALE GENOMIC DNA]</scope>
    <source>
        <strain evidence="4">HH01</strain>
    </source>
</reference>